<proteinExistence type="predicted"/>
<dbReference type="VEuPathDB" id="TrichDB:TRFO_36459"/>
<reference evidence="1" key="1">
    <citation type="submission" date="2016-10" db="EMBL/GenBank/DDBJ databases">
        <authorList>
            <person name="Benchimol M."/>
            <person name="Almeida L.G."/>
            <person name="Vasconcelos A.T."/>
            <person name="Perreira-Neves A."/>
            <person name="Rosa I.A."/>
            <person name="Tasca T."/>
            <person name="Bogo M.R."/>
            <person name="de Souza W."/>
        </authorList>
    </citation>
    <scope>NUCLEOTIDE SEQUENCE [LARGE SCALE GENOMIC DNA]</scope>
    <source>
        <strain evidence="1">K</strain>
    </source>
</reference>
<dbReference type="Gene3D" id="1.20.960.40">
    <property type="match status" value="1"/>
</dbReference>
<dbReference type="AlphaFoldDB" id="A0A1J4JE24"/>
<protein>
    <submittedName>
        <fullName evidence="1">Uncharacterized protein</fullName>
    </submittedName>
</protein>
<keyword evidence="2" id="KW-1185">Reference proteome</keyword>
<name>A0A1J4JE24_9EUKA</name>
<accession>A0A1J4JE24</accession>
<sequence>MSFAKEFQQIFAAVKEIIDTKHVKDQVIDEARKMAADTVSKVLEHSDEPFPDFPRVDFISSEDRDEFLLVLEFLQSSGNIFGAPILTYESQHPEVKLDRADLARRLGLNEKNPEPLLIQIVRSHMEWLNSKNHNEEED</sequence>
<dbReference type="GeneID" id="94845544"/>
<evidence type="ECO:0000313" key="2">
    <source>
        <dbReference type="Proteomes" id="UP000179807"/>
    </source>
</evidence>
<evidence type="ECO:0000313" key="1">
    <source>
        <dbReference type="EMBL" id="OHS97360.1"/>
    </source>
</evidence>
<dbReference type="EMBL" id="MLAK01001121">
    <property type="protein sequence ID" value="OHS97360.1"/>
    <property type="molecule type" value="Genomic_DNA"/>
</dbReference>
<comment type="caution">
    <text evidence="1">The sequence shown here is derived from an EMBL/GenBank/DDBJ whole genome shotgun (WGS) entry which is preliminary data.</text>
</comment>
<dbReference type="RefSeq" id="XP_068350497.1">
    <property type="nucleotide sequence ID" value="XM_068510840.1"/>
</dbReference>
<organism evidence="1 2">
    <name type="scientific">Tritrichomonas foetus</name>
    <dbReference type="NCBI Taxonomy" id="1144522"/>
    <lineage>
        <taxon>Eukaryota</taxon>
        <taxon>Metamonada</taxon>
        <taxon>Parabasalia</taxon>
        <taxon>Tritrichomonadida</taxon>
        <taxon>Tritrichomonadidae</taxon>
        <taxon>Tritrichomonas</taxon>
    </lineage>
</organism>
<gene>
    <name evidence="1" type="ORF">TRFO_36459</name>
</gene>
<dbReference type="Proteomes" id="UP000179807">
    <property type="component" value="Unassembled WGS sequence"/>
</dbReference>